<dbReference type="RefSeq" id="WP_059746251.1">
    <property type="nucleotide sequence ID" value="NZ_JBOZOX010000025.1"/>
</dbReference>
<gene>
    <name evidence="2" type="ORF">AWJ07_17835</name>
</gene>
<feature type="transmembrane region" description="Helical" evidence="1">
    <location>
        <begin position="122"/>
        <end position="139"/>
    </location>
</feature>
<keyword evidence="1" id="KW-0812">Transmembrane</keyword>
<reference evidence="2 3" key="1">
    <citation type="submission" date="2016-01" db="EMBL/GenBank/DDBJ databases">
        <title>Draft genome of the antarctic isolate Shewanella frigidimarina Ag06-30.</title>
        <authorList>
            <person name="Parmeciano Di Noto G."/>
            <person name="Vazquez S."/>
            <person name="Mac Cormack W."/>
            <person name="Iriarte A."/>
            <person name="Quiroga C."/>
        </authorList>
    </citation>
    <scope>NUCLEOTIDE SEQUENCE [LARGE SCALE GENOMIC DNA]</scope>
    <source>
        <strain evidence="2 3">Ag06-30</strain>
    </source>
</reference>
<protein>
    <recommendedName>
        <fullName evidence="4">DUF2919 domain-containing protein</fullName>
    </recommendedName>
</protein>
<organism evidence="2">
    <name type="scientific">Shewanella frigidimarina</name>
    <dbReference type="NCBI Taxonomy" id="56812"/>
    <lineage>
        <taxon>Bacteria</taxon>
        <taxon>Pseudomonadati</taxon>
        <taxon>Pseudomonadota</taxon>
        <taxon>Gammaproteobacteria</taxon>
        <taxon>Alteromonadales</taxon>
        <taxon>Shewanellaceae</taxon>
        <taxon>Shewanella</taxon>
    </lineage>
</organism>
<evidence type="ECO:0000313" key="2">
    <source>
        <dbReference type="EMBL" id="KVX01399.1"/>
    </source>
</evidence>
<comment type="caution">
    <text evidence="2">The sequence shown here is derived from an EMBL/GenBank/DDBJ whole genome shotgun (WGS) entry which is preliminary data.</text>
</comment>
<name>A0A106BZJ8_SHEFR</name>
<sequence length="173" mass="20409">MNFSNITWLDDRGHIKPPLFLYLILVFLARGWCIFIASLTQFNDRAGLVRLFYPEKSDFVLALIAGIGAILIYGLIIAERKRSWPILIPLFRHSAWFLWGLLIIDGLFLFQRMMHDDYLFKIGYSIDALFLFWSVIYVFKSKRLYYYFADWTLDDSTVQVETLSDDEIKPDTK</sequence>
<feature type="transmembrane region" description="Helical" evidence="1">
    <location>
        <begin position="59"/>
        <end position="78"/>
    </location>
</feature>
<dbReference type="EMBL" id="LRDC01000024">
    <property type="protein sequence ID" value="KVX01399.1"/>
    <property type="molecule type" value="Genomic_DNA"/>
</dbReference>
<dbReference type="AlphaFoldDB" id="A0A106BZJ8"/>
<accession>A0A106BZJ8</accession>
<keyword evidence="1" id="KW-0472">Membrane</keyword>
<proteinExistence type="predicted"/>
<evidence type="ECO:0000313" key="3">
    <source>
        <dbReference type="Proteomes" id="UP000055702"/>
    </source>
</evidence>
<dbReference type="Pfam" id="PF11143">
    <property type="entry name" value="DUF2919"/>
    <property type="match status" value="1"/>
</dbReference>
<evidence type="ECO:0000256" key="1">
    <source>
        <dbReference type="SAM" id="Phobius"/>
    </source>
</evidence>
<dbReference type="InterPro" id="IPR021318">
    <property type="entry name" value="DUF2919"/>
</dbReference>
<keyword evidence="1" id="KW-1133">Transmembrane helix</keyword>
<feature type="transmembrane region" description="Helical" evidence="1">
    <location>
        <begin position="20"/>
        <end position="39"/>
    </location>
</feature>
<evidence type="ECO:0008006" key="4">
    <source>
        <dbReference type="Google" id="ProtNLM"/>
    </source>
</evidence>
<feature type="transmembrane region" description="Helical" evidence="1">
    <location>
        <begin position="90"/>
        <end position="110"/>
    </location>
</feature>
<dbReference type="Proteomes" id="UP000055702">
    <property type="component" value="Unassembled WGS sequence"/>
</dbReference>